<feature type="region of interest" description="Disordered" evidence="1">
    <location>
        <begin position="1"/>
        <end position="21"/>
    </location>
</feature>
<sequence>MRQPSKAMQSTSRRNATPGTKQDVCAPCIRLCCRTMGRPPVEKTTGRTWESLDSKHRILPLSDKADRRRQFGVVLSIIISFHAFQLALASVFSNCVY</sequence>
<evidence type="ECO:0000313" key="3">
    <source>
        <dbReference type="EMBL" id="KAK2028508.1"/>
    </source>
</evidence>
<keyword evidence="2" id="KW-0472">Membrane</keyword>
<evidence type="ECO:0000313" key="4">
    <source>
        <dbReference type="Proteomes" id="UP001232148"/>
    </source>
</evidence>
<dbReference type="AlphaFoldDB" id="A0AAD9HGL2"/>
<dbReference type="EMBL" id="MU842877">
    <property type="protein sequence ID" value="KAK2028508.1"/>
    <property type="molecule type" value="Genomic_DNA"/>
</dbReference>
<protein>
    <submittedName>
        <fullName evidence="3">Uncharacterized protein</fullName>
    </submittedName>
</protein>
<dbReference type="Proteomes" id="UP001232148">
    <property type="component" value="Unassembled WGS sequence"/>
</dbReference>
<evidence type="ECO:0000256" key="2">
    <source>
        <dbReference type="SAM" id="Phobius"/>
    </source>
</evidence>
<name>A0AAD9HGL2_9PEZI</name>
<gene>
    <name evidence="3" type="ORF">LX32DRAFT_399818</name>
</gene>
<keyword evidence="2" id="KW-0812">Transmembrane</keyword>
<feature type="transmembrane region" description="Helical" evidence="2">
    <location>
        <begin position="71"/>
        <end position="92"/>
    </location>
</feature>
<evidence type="ECO:0000256" key="1">
    <source>
        <dbReference type="SAM" id="MobiDB-lite"/>
    </source>
</evidence>
<reference evidence="3" key="1">
    <citation type="submission" date="2021-06" db="EMBL/GenBank/DDBJ databases">
        <title>Comparative genomics, transcriptomics and evolutionary studies reveal genomic signatures of adaptation to plant cell wall in hemibiotrophic fungi.</title>
        <authorList>
            <consortium name="DOE Joint Genome Institute"/>
            <person name="Baroncelli R."/>
            <person name="Diaz J.F."/>
            <person name="Benocci T."/>
            <person name="Peng M."/>
            <person name="Battaglia E."/>
            <person name="Haridas S."/>
            <person name="Andreopoulos W."/>
            <person name="Labutti K."/>
            <person name="Pangilinan J."/>
            <person name="Floch G.L."/>
            <person name="Makela M.R."/>
            <person name="Henrissat B."/>
            <person name="Grigoriev I.V."/>
            <person name="Crouch J.A."/>
            <person name="De Vries R.P."/>
            <person name="Sukno S.A."/>
            <person name="Thon M.R."/>
        </authorList>
    </citation>
    <scope>NUCLEOTIDE SEQUENCE</scope>
    <source>
        <strain evidence="3">MAFF235873</strain>
    </source>
</reference>
<feature type="compositionally biased region" description="Polar residues" evidence="1">
    <location>
        <begin position="1"/>
        <end position="20"/>
    </location>
</feature>
<keyword evidence="2" id="KW-1133">Transmembrane helix</keyword>
<organism evidence="3 4">
    <name type="scientific">Colletotrichum zoysiae</name>
    <dbReference type="NCBI Taxonomy" id="1216348"/>
    <lineage>
        <taxon>Eukaryota</taxon>
        <taxon>Fungi</taxon>
        <taxon>Dikarya</taxon>
        <taxon>Ascomycota</taxon>
        <taxon>Pezizomycotina</taxon>
        <taxon>Sordariomycetes</taxon>
        <taxon>Hypocreomycetidae</taxon>
        <taxon>Glomerellales</taxon>
        <taxon>Glomerellaceae</taxon>
        <taxon>Colletotrichum</taxon>
        <taxon>Colletotrichum graminicola species complex</taxon>
    </lineage>
</organism>
<comment type="caution">
    <text evidence="3">The sequence shown here is derived from an EMBL/GenBank/DDBJ whole genome shotgun (WGS) entry which is preliminary data.</text>
</comment>
<accession>A0AAD9HGL2</accession>
<proteinExistence type="predicted"/>
<keyword evidence="4" id="KW-1185">Reference proteome</keyword>